<dbReference type="STRING" id="56484.A0A1Y2FND5"/>
<comment type="subcellular location">
    <subcellularLocation>
        <location evidence="1">Nucleus</location>
    </subcellularLocation>
</comment>
<feature type="region of interest" description="Disordered" evidence="8">
    <location>
        <begin position="140"/>
        <end position="166"/>
    </location>
</feature>
<dbReference type="OrthoDB" id="4456959at2759"/>
<keyword evidence="6" id="KW-0804">Transcription</keyword>
<dbReference type="SMART" id="SM00066">
    <property type="entry name" value="GAL4"/>
    <property type="match status" value="1"/>
</dbReference>
<reference evidence="10 11" key="1">
    <citation type="submission" date="2016-07" db="EMBL/GenBank/DDBJ databases">
        <title>Pervasive Adenine N6-methylation of Active Genes in Fungi.</title>
        <authorList>
            <consortium name="DOE Joint Genome Institute"/>
            <person name="Mondo S.J."/>
            <person name="Dannebaum R.O."/>
            <person name="Kuo R.C."/>
            <person name="Labutti K."/>
            <person name="Haridas S."/>
            <person name="Kuo A."/>
            <person name="Salamov A."/>
            <person name="Ahrendt S.R."/>
            <person name="Lipzen A."/>
            <person name="Sullivan W."/>
            <person name="Andreopoulos W.B."/>
            <person name="Clum A."/>
            <person name="Lindquist E."/>
            <person name="Daum C."/>
            <person name="Ramamoorthy G.K."/>
            <person name="Gryganskyi A."/>
            <person name="Culley D."/>
            <person name="Magnuson J.K."/>
            <person name="James T.Y."/>
            <person name="O'Malley M.A."/>
            <person name="Stajich J.E."/>
            <person name="Spatafora J.W."/>
            <person name="Visel A."/>
            <person name="Grigoriev I.V."/>
        </authorList>
    </citation>
    <scope>NUCLEOTIDE SEQUENCE [LARGE SCALE GENOMIC DNA]</scope>
    <source>
        <strain evidence="10 11">12-1054</strain>
    </source>
</reference>
<dbReference type="CDD" id="cd00067">
    <property type="entry name" value="GAL4"/>
    <property type="match status" value="1"/>
</dbReference>
<gene>
    <name evidence="10" type="ORF">BCR37DRAFT_377106</name>
</gene>
<dbReference type="PANTHER" id="PTHR47782">
    <property type="entry name" value="ZN(II)2CYS6 TRANSCRIPTION FACTOR (EUROFUNG)-RELATED"/>
    <property type="match status" value="1"/>
</dbReference>
<feature type="region of interest" description="Disordered" evidence="8">
    <location>
        <begin position="1"/>
        <end position="44"/>
    </location>
</feature>
<dbReference type="GeneID" id="63785331"/>
<comment type="caution">
    <text evidence="10">The sequence shown here is derived from an EMBL/GenBank/DDBJ whole genome shotgun (WGS) entry which is preliminary data.</text>
</comment>
<evidence type="ECO:0000256" key="2">
    <source>
        <dbReference type="ARBA" id="ARBA00022723"/>
    </source>
</evidence>
<dbReference type="InterPro" id="IPR036864">
    <property type="entry name" value="Zn2-C6_fun-type_DNA-bd_sf"/>
</dbReference>
<organism evidence="10 11">
    <name type="scientific">Protomyces lactucae-debilis</name>
    <dbReference type="NCBI Taxonomy" id="2754530"/>
    <lineage>
        <taxon>Eukaryota</taxon>
        <taxon>Fungi</taxon>
        <taxon>Dikarya</taxon>
        <taxon>Ascomycota</taxon>
        <taxon>Taphrinomycotina</taxon>
        <taxon>Taphrinomycetes</taxon>
        <taxon>Taphrinales</taxon>
        <taxon>Protomycetaceae</taxon>
        <taxon>Protomyces</taxon>
    </lineage>
</organism>
<dbReference type="GO" id="GO:0045944">
    <property type="term" value="P:positive regulation of transcription by RNA polymerase II"/>
    <property type="evidence" value="ECO:0007669"/>
    <property type="project" value="TreeGrafter"/>
</dbReference>
<protein>
    <submittedName>
        <fullName evidence="10">Fungal-specific transcription factor domain-domain-containing protein</fullName>
    </submittedName>
</protein>
<keyword evidence="3" id="KW-0862">Zinc</keyword>
<evidence type="ECO:0000313" key="11">
    <source>
        <dbReference type="Proteomes" id="UP000193685"/>
    </source>
</evidence>
<dbReference type="SMART" id="SM00906">
    <property type="entry name" value="Fungal_trans"/>
    <property type="match status" value="1"/>
</dbReference>
<dbReference type="GO" id="GO:0000981">
    <property type="term" value="F:DNA-binding transcription factor activity, RNA polymerase II-specific"/>
    <property type="evidence" value="ECO:0007669"/>
    <property type="project" value="InterPro"/>
</dbReference>
<dbReference type="Pfam" id="PF00172">
    <property type="entry name" value="Zn_clus"/>
    <property type="match status" value="1"/>
</dbReference>
<dbReference type="PROSITE" id="PS50048">
    <property type="entry name" value="ZN2_CY6_FUNGAL_2"/>
    <property type="match status" value="1"/>
</dbReference>
<dbReference type="InterPro" id="IPR007219">
    <property type="entry name" value="XnlR_reg_dom"/>
</dbReference>
<dbReference type="GO" id="GO:0008270">
    <property type="term" value="F:zinc ion binding"/>
    <property type="evidence" value="ECO:0007669"/>
    <property type="project" value="InterPro"/>
</dbReference>
<dbReference type="AlphaFoldDB" id="A0A1Y2FND5"/>
<dbReference type="SUPFAM" id="SSF57701">
    <property type="entry name" value="Zn2/Cys6 DNA-binding domain"/>
    <property type="match status" value="1"/>
</dbReference>
<dbReference type="GO" id="GO:0005634">
    <property type="term" value="C:nucleus"/>
    <property type="evidence" value="ECO:0007669"/>
    <property type="project" value="UniProtKB-SubCell"/>
</dbReference>
<feature type="compositionally biased region" description="Low complexity" evidence="8">
    <location>
        <begin position="145"/>
        <end position="155"/>
    </location>
</feature>
<keyword evidence="11" id="KW-1185">Reference proteome</keyword>
<dbReference type="OMA" id="LNINWAT"/>
<keyword evidence="4" id="KW-0805">Transcription regulation</keyword>
<dbReference type="InterPro" id="IPR001138">
    <property type="entry name" value="Zn2Cys6_DnaBD"/>
</dbReference>
<evidence type="ECO:0000256" key="4">
    <source>
        <dbReference type="ARBA" id="ARBA00023015"/>
    </source>
</evidence>
<keyword evidence="5" id="KW-0238">DNA-binding</keyword>
<evidence type="ECO:0000256" key="5">
    <source>
        <dbReference type="ARBA" id="ARBA00023125"/>
    </source>
</evidence>
<name>A0A1Y2FND5_PROLT</name>
<dbReference type="Pfam" id="PF04082">
    <property type="entry name" value="Fungal_trans"/>
    <property type="match status" value="1"/>
</dbReference>
<dbReference type="GO" id="GO:0043565">
    <property type="term" value="F:sequence-specific DNA binding"/>
    <property type="evidence" value="ECO:0007669"/>
    <property type="project" value="TreeGrafter"/>
</dbReference>
<evidence type="ECO:0000313" key="10">
    <source>
        <dbReference type="EMBL" id="ORY85439.1"/>
    </source>
</evidence>
<dbReference type="PROSITE" id="PS00463">
    <property type="entry name" value="ZN2_CY6_FUNGAL_1"/>
    <property type="match status" value="1"/>
</dbReference>
<dbReference type="EMBL" id="MCFI01000004">
    <property type="protein sequence ID" value="ORY85439.1"/>
    <property type="molecule type" value="Genomic_DNA"/>
</dbReference>
<keyword evidence="7" id="KW-0539">Nucleus</keyword>
<dbReference type="InterPro" id="IPR052202">
    <property type="entry name" value="Yeast_MetPath_Reg"/>
</dbReference>
<feature type="domain" description="Zn(2)-C6 fungal-type" evidence="9">
    <location>
        <begin position="53"/>
        <end position="82"/>
    </location>
</feature>
<evidence type="ECO:0000256" key="7">
    <source>
        <dbReference type="ARBA" id="ARBA00023242"/>
    </source>
</evidence>
<sequence>MDSDGSRSILMSPSTRDGTPLRGTGGPIRSEIPRSDPGADARSASRRYRLAQACDRCHKRKQKCDGQAQCGPCAAAGVECTLTDKVTQKTYPRSHLPELEERIYWLENMIHQARPGLNIRHIPTGTACGLDDAPSLAHLRRSRSPRSGAGSSSSAGGKGIAIPPPAELNKLAMPEGMEPKGNLFLDPSLESDEGFLPAGAGKAYGHYMRNTNLSQELAPIRPNISTPTMLFSKTIRAGAQIGHAGNDTYPPYEVAQLLVSNYFNHSHTQAPFLHHPSVQQRFTAFYATNFQDTQPTWCFIFLMVLAIGETTLERSEALNGRKVQREGNYHFFESAMELLEDAIDKTSITTVQCLLLMATYALQHPQALSIYRIVGYAMRLCIELSLHRTQSKKKSLTPLDREMRKRIFWSAYSLDRFASISLGRPCSIADENVSCELPLDIDDGMIRQNMVLSLPDGAVSEMTFSLAIFKLRRIAGRIIQQLYCVSNLSAHAQSALVDRFVSELEVWRLTIPSSSQLQEDESIVPSCYKSEDWFHLGYFHARLLLFRLLAPKGNPRDLRYCAEAALATVRLYAKLLERRLLNINWATLAMCFTAGVTLLWCVWLSPGNSLEPSISMAEVTKGIEHTETVLAALGGSWDTAQKCITLFRELCSSVVVSRPQDGGLEIGGNVLDLFDAFAMPGDEQRSEVFMNGNATDGQKEDGDLSHADIHGTGTEPTDMYTPFIESLAGADSVEGFENIGYLTGGFQAF</sequence>
<proteinExistence type="predicted"/>
<evidence type="ECO:0000259" key="9">
    <source>
        <dbReference type="PROSITE" id="PS50048"/>
    </source>
</evidence>
<keyword evidence="2" id="KW-0479">Metal-binding</keyword>
<evidence type="ECO:0000256" key="1">
    <source>
        <dbReference type="ARBA" id="ARBA00004123"/>
    </source>
</evidence>
<dbReference type="GO" id="GO:0006351">
    <property type="term" value="P:DNA-templated transcription"/>
    <property type="evidence" value="ECO:0007669"/>
    <property type="project" value="InterPro"/>
</dbReference>
<dbReference type="RefSeq" id="XP_040726921.1">
    <property type="nucleotide sequence ID" value="XM_040868732.1"/>
</dbReference>
<evidence type="ECO:0000256" key="6">
    <source>
        <dbReference type="ARBA" id="ARBA00023163"/>
    </source>
</evidence>
<evidence type="ECO:0000256" key="3">
    <source>
        <dbReference type="ARBA" id="ARBA00022833"/>
    </source>
</evidence>
<accession>A0A1Y2FND5</accession>
<dbReference type="PANTHER" id="PTHR47782:SF12">
    <property type="entry name" value="ZN(II)2CYS6 TRANSCRIPTION FACTOR (EUROFUNG)"/>
    <property type="match status" value="1"/>
</dbReference>
<evidence type="ECO:0000256" key="8">
    <source>
        <dbReference type="SAM" id="MobiDB-lite"/>
    </source>
</evidence>
<dbReference type="CDD" id="cd12148">
    <property type="entry name" value="fungal_TF_MHR"/>
    <property type="match status" value="1"/>
</dbReference>
<dbReference type="Gene3D" id="4.10.240.10">
    <property type="entry name" value="Zn(2)-C6 fungal-type DNA-binding domain"/>
    <property type="match status" value="1"/>
</dbReference>
<dbReference type="Proteomes" id="UP000193685">
    <property type="component" value="Unassembled WGS sequence"/>
</dbReference>